<keyword evidence="2" id="KW-1185">Reference proteome</keyword>
<feature type="non-terminal residue" evidence="1">
    <location>
        <position position="1"/>
    </location>
</feature>
<dbReference type="EMBL" id="MU167344">
    <property type="protein sequence ID" value="KAG0142555.1"/>
    <property type="molecule type" value="Genomic_DNA"/>
</dbReference>
<gene>
    <name evidence="1" type="ORF">CROQUDRAFT_17833</name>
</gene>
<comment type="caution">
    <text evidence="1">The sequence shown here is derived from an EMBL/GenBank/DDBJ whole genome shotgun (WGS) entry which is preliminary data.</text>
</comment>
<sequence length="92" mass="10224">TNPIMAQHLPTVPSNKELNEFKKASMVIRTPPGFSGLDTLSAPEITTKINEVLRSIDARIKSLPIEVAGIARLPSKDIKLYTNTRPMARWLL</sequence>
<dbReference type="AlphaFoldDB" id="A0A9P6T8G4"/>
<reference evidence="1" key="1">
    <citation type="submission" date="2013-11" db="EMBL/GenBank/DDBJ databases">
        <title>Genome sequence of the fusiform rust pathogen reveals effectors for host alternation and coevolution with pine.</title>
        <authorList>
            <consortium name="DOE Joint Genome Institute"/>
            <person name="Smith K."/>
            <person name="Pendleton A."/>
            <person name="Kubisiak T."/>
            <person name="Anderson C."/>
            <person name="Salamov A."/>
            <person name="Aerts A."/>
            <person name="Riley R."/>
            <person name="Clum A."/>
            <person name="Lindquist E."/>
            <person name="Ence D."/>
            <person name="Campbell M."/>
            <person name="Kronenberg Z."/>
            <person name="Feau N."/>
            <person name="Dhillon B."/>
            <person name="Hamelin R."/>
            <person name="Burleigh J."/>
            <person name="Smith J."/>
            <person name="Yandell M."/>
            <person name="Nelson C."/>
            <person name="Grigoriev I."/>
            <person name="Davis J."/>
        </authorList>
    </citation>
    <scope>NUCLEOTIDE SEQUENCE</scope>
    <source>
        <strain evidence="1">G11</strain>
    </source>
</reference>
<evidence type="ECO:0000313" key="2">
    <source>
        <dbReference type="Proteomes" id="UP000886653"/>
    </source>
</evidence>
<evidence type="ECO:0000313" key="1">
    <source>
        <dbReference type="EMBL" id="KAG0142555.1"/>
    </source>
</evidence>
<accession>A0A9P6T8G4</accession>
<name>A0A9P6T8G4_9BASI</name>
<dbReference type="OrthoDB" id="2506760at2759"/>
<organism evidence="1 2">
    <name type="scientific">Cronartium quercuum f. sp. fusiforme G11</name>
    <dbReference type="NCBI Taxonomy" id="708437"/>
    <lineage>
        <taxon>Eukaryota</taxon>
        <taxon>Fungi</taxon>
        <taxon>Dikarya</taxon>
        <taxon>Basidiomycota</taxon>
        <taxon>Pucciniomycotina</taxon>
        <taxon>Pucciniomycetes</taxon>
        <taxon>Pucciniales</taxon>
        <taxon>Coleosporiaceae</taxon>
        <taxon>Cronartium</taxon>
    </lineage>
</organism>
<feature type="non-terminal residue" evidence="1">
    <location>
        <position position="92"/>
    </location>
</feature>
<protein>
    <submittedName>
        <fullName evidence="1">Uncharacterized protein</fullName>
    </submittedName>
</protein>
<proteinExistence type="predicted"/>
<dbReference type="Proteomes" id="UP000886653">
    <property type="component" value="Unassembled WGS sequence"/>
</dbReference>